<sequence length="65" mass="7228">MTDSLKARVREKLLRQIAEDGGTAADLAEADDPRLITLESDLATLDEVDDDDPIVDELATRYWVP</sequence>
<proteinExistence type="predicted"/>
<organism evidence="1 2">
    <name type="scientific">Antrihabitans stalactiti</name>
    <dbReference type="NCBI Taxonomy" id="2584121"/>
    <lineage>
        <taxon>Bacteria</taxon>
        <taxon>Bacillati</taxon>
        <taxon>Actinomycetota</taxon>
        <taxon>Actinomycetes</taxon>
        <taxon>Mycobacteriales</taxon>
        <taxon>Nocardiaceae</taxon>
        <taxon>Antrihabitans</taxon>
    </lineage>
</organism>
<evidence type="ECO:0000313" key="2">
    <source>
        <dbReference type="Proteomes" id="UP000535543"/>
    </source>
</evidence>
<comment type="caution">
    <text evidence="1">The sequence shown here is derived from an EMBL/GenBank/DDBJ whole genome shotgun (WGS) entry which is preliminary data.</text>
</comment>
<evidence type="ECO:0000313" key="1">
    <source>
        <dbReference type="EMBL" id="NMN96881.1"/>
    </source>
</evidence>
<dbReference type="Proteomes" id="UP000535543">
    <property type="component" value="Unassembled WGS sequence"/>
</dbReference>
<keyword evidence="2" id="KW-1185">Reference proteome</keyword>
<protein>
    <submittedName>
        <fullName evidence="1">Uncharacterized protein</fullName>
    </submittedName>
</protein>
<name>A0A848KF94_9NOCA</name>
<reference evidence="1 2" key="2">
    <citation type="submission" date="2020-06" db="EMBL/GenBank/DDBJ databases">
        <title>Antribacter stalactiti gen. nov., sp. nov., a new member of the family Nacardiaceae isolated from a cave.</title>
        <authorList>
            <person name="Kim I.S."/>
        </authorList>
    </citation>
    <scope>NUCLEOTIDE SEQUENCE [LARGE SCALE GENOMIC DNA]</scope>
    <source>
        <strain evidence="1 2">YC2-7</strain>
    </source>
</reference>
<dbReference type="EMBL" id="VCQU01000006">
    <property type="protein sequence ID" value="NMN96881.1"/>
    <property type="molecule type" value="Genomic_DNA"/>
</dbReference>
<dbReference type="AlphaFoldDB" id="A0A848KF94"/>
<reference evidence="1 2" key="1">
    <citation type="submission" date="2019-05" db="EMBL/GenBank/DDBJ databases">
        <authorList>
            <person name="Lee S.D."/>
        </authorList>
    </citation>
    <scope>NUCLEOTIDE SEQUENCE [LARGE SCALE GENOMIC DNA]</scope>
    <source>
        <strain evidence="1 2">YC2-7</strain>
    </source>
</reference>
<accession>A0A848KF94</accession>
<dbReference type="RefSeq" id="WP_169589281.1">
    <property type="nucleotide sequence ID" value="NZ_VCQU01000006.1"/>
</dbReference>
<gene>
    <name evidence="1" type="ORF">FGL95_17735</name>
</gene>